<dbReference type="GeneID" id="115874486"/>
<dbReference type="AlphaFoldDB" id="A0A6J2X2N4"/>
<reference evidence="3" key="1">
    <citation type="submission" date="2025-08" db="UniProtKB">
        <authorList>
            <consortium name="RefSeq"/>
        </authorList>
    </citation>
    <scope>IDENTIFICATION</scope>
    <source>
        <tissue evidence="3">Gonads</tissue>
    </source>
</reference>
<dbReference type="InterPro" id="IPR043502">
    <property type="entry name" value="DNA/RNA_pol_sf"/>
</dbReference>
<dbReference type="InParanoid" id="A0A6J2X2N4"/>
<dbReference type="KEGG" id="soy:115874486"/>
<dbReference type="OrthoDB" id="6775891at2759"/>
<dbReference type="GO" id="GO:0071897">
    <property type="term" value="P:DNA biosynthetic process"/>
    <property type="evidence" value="ECO:0007669"/>
    <property type="project" value="UniProtKB-ARBA"/>
</dbReference>
<name>A0A6J2X2N4_SITOR</name>
<accession>A0A6J2X2N4</accession>
<evidence type="ECO:0000259" key="1">
    <source>
        <dbReference type="PROSITE" id="PS50878"/>
    </source>
</evidence>
<dbReference type="PANTHER" id="PTHR33481">
    <property type="entry name" value="REVERSE TRANSCRIPTASE"/>
    <property type="match status" value="1"/>
</dbReference>
<dbReference type="InterPro" id="IPR000477">
    <property type="entry name" value="RT_dom"/>
</dbReference>
<feature type="domain" description="Reverse transcriptase" evidence="1">
    <location>
        <begin position="1"/>
        <end position="225"/>
    </location>
</feature>
<dbReference type="RefSeq" id="XP_030745496.1">
    <property type="nucleotide sequence ID" value="XM_030889636.1"/>
</dbReference>
<organism evidence="2 3">
    <name type="scientific">Sitophilus oryzae</name>
    <name type="common">Rice weevil</name>
    <name type="synonym">Curculio oryzae</name>
    <dbReference type="NCBI Taxonomy" id="7048"/>
    <lineage>
        <taxon>Eukaryota</taxon>
        <taxon>Metazoa</taxon>
        <taxon>Ecdysozoa</taxon>
        <taxon>Arthropoda</taxon>
        <taxon>Hexapoda</taxon>
        <taxon>Insecta</taxon>
        <taxon>Pterygota</taxon>
        <taxon>Neoptera</taxon>
        <taxon>Endopterygota</taxon>
        <taxon>Coleoptera</taxon>
        <taxon>Polyphaga</taxon>
        <taxon>Cucujiformia</taxon>
        <taxon>Curculionidae</taxon>
        <taxon>Dryophthorinae</taxon>
        <taxon>Sitophilus</taxon>
    </lineage>
</organism>
<protein>
    <submittedName>
        <fullName evidence="3">Uncharacterized protein LOC115874486</fullName>
    </submittedName>
</protein>
<sequence length="275" mass="31383">MVKTRIEWKLEHKQILNKLQFGFRKGKGINDSLTILSSIVGNGFSQGIKTMIGFLDMKGAYDHVNVDVLMTKFIELGIHQDICMYIKNILSNRRIYVNDFQKNRLVGPGFTNKGLAQGFPLAPLLFNVYINNLKDFISDGVIMLQYADGIVLAIQGHNLNMMADKMNETLANLETWLQETEISFSPLKSACMLFQNKAENGIPVVRLHDVIIPWVEKFKYLGVIFDKGYTWKNQVEMMCAKAIKGTNVMKFFAKTWWGSHPLLLYILVLLHPSLC</sequence>
<proteinExistence type="predicted"/>
<dbReference type="Pfam" id="PF00078">
    <property type="entry name" value="RVT_1"/>
    <property type="match status" value="1"/>
</dbReference>
<evidence type="ECO:0000313" key="3">
    <source>
        <dbReference type="RefSeq" id="XP_030745496.1"/>
    </source>
</evidence>
<dbReference type="Proteomes" id="UP000504635">
    <property type="component" value="Unplaced"/>
</dbReference>
<dbReference type="PROSITE" id="PS50878">
    <property type="entry name" value="RT_POL"/>
    <property type="match status" value="1"/>
</dbReference>
<dbReference type="PANTHER" id="PTHR33481:SF1">
    <property type="entry name" value="ENDONUCLEASE_EXONUCLEASE_PHOSPHATASE DOMAIN-CONTAINING PROTEIN-RELATED"/>
    <property type="match status" value="1"/>
</dbReference>
<keyword evidence="2" id="KW-1185">Reference proteome</keyword>
<dbReference type="SUPFAM" id="SSF56672">
    <property type="entry name" value="DNA/RNA polymerases"/>
    <property type="match status" value="1"/>
</dbReference>
<gene>
    <name evidence="3" type="primary">LOC115874486</name>
</gene>
<evidence type="ECO:0000313" key="2">
    <source>
        <dbReference type="Proteomes" id="UP000504635"/>
    </source>
</evidence>